<proteinExistence type="predicted"/>
<protein>
    <submittedName>
        <fullName evidence="1">Uncharacterized protein</fullName>
    </submittedName>
</protein>
<dbReference type="Proteomes" id="UP000006038">
    <property type="component" value="Chromosome 12"/>
</dbReference>
<dbReference type="HOGENOM" id="CLU_3053566_0_0_1"/>
<organism evidence="1">
    <name type="scientific">Oryza brachyantha</name>
    <name type="common">malo sina</name>
    <dbReference type="NCBI Taxonomy" id="4533"/>
    <lineage>
        <taxon>Eukaryota</taxon>
        <taxon>Viridiplantae</taxon>
        <taxon>Streptophyta</taxon>
        <taxon>Embryophyta</taxon>
        <taxon>Tracheophyta</taxon>
        <taxon>Spermatophyta</taxon>
        <taxon>Magnoliopsida</taxon>
        <taxon>Liliopsida</taxon>
        <taxon>Poales</taxon>
        <taxon>Poaceae</taxon>
        <taxon>BOP clade</taxon>
        <taxon>Oryzoideae</taxon>
        <taxon>Oryzeae</taxon>
        <taxon>Oryzinae</taxon>
        <taxon>Oryza</taxon>
    </lineage>
</organism>
<evidence type="ECO:0000313" key="2">
    <source>
        <dbReference type="Proteomes" id="UP000006038"/>
    </source>
</evidence>
<keyword evidence="2" id="KW-1185">Reference proteome</keyword>
<accession>J3NCY7</accession>
<sequence length="54" mass="6242">MSITEDAAIRINYTLIRGVQQYPHEMNKDQKLHTPSGADITLNLYNRLVTLRDL</sequence>
<reference evidence="1" key="2">
    <citation type="submission" date="2013-04" db="UniProtKB">
        <authorList>
            <consortium name="EnsemblPlants"/>
        </authorList>
    </citation>
    <scope>IDENTIFICATION</scope>
</reference>
<reference evidence="1" key="1">
    <citation type="journal article" date="2013" name="Nat. Commun.">
        <title>Whole-genome sequencing of Oryza brachyantha reveals mechanisms underlying Oryza genome evolution.</title>
        <authorList>
            <person name="Chen J."/>
            <person name="Huang Q."/>
            <person name="Gao D."/>
            <person name="Wang J."/>
            <person name="Lang Y."/>
            <person name="Liu T."/>
            <person name="Li B."/>
            <person name="Bai Z."/>
            <person name="Luis Goicoechea J."/>
            <person name="Liang C."/>
            <person name="Chen C."/>
            <person name="Zhang W."/>
            <person name="Sun S."/>
            <person name="Liao Y."/>
            <person name="Zhang X."/>
            <person name="Yang L."/>
            <person name="Song C."/>
            <person name="Wang M."/>
            <person name="Shi J."/>
            <person name="Liu G."/>
            <person name="Liu J."/>
            <person name="Zhou H."/>
            <person name="Zhou W."/>
            <person name="Yu Q."/>
            <person name="An N."/>
            <person name="Chen Y."/>
            <person name="Cai Q."/>
            <person name="Wang B."/>
            <person name="Liu B."/>
            <person name="Min J."/>
            <person name="Huang Y."/>
            <person name="Wu H."/>
            <person name="Li Z."/>
            <person name="Zhang Y."/>
            <person name="Yin Y."/>
            <person name="Song W."/>
            <person name="Jiang J."/>
            <person name="Jackson S.A."/>
            <person name="Wing R.A."/>
            <person name="Wang J."/>
            <person name="Chen M."/>
        </authorList>
    </citation>
    <scope>NUCLEOTIDE SEQUENCE [LARGE SCALE GENOMIC DNA]</scope>
    <source>
        <strain evidence="1">cv. IRGC 101232</strain>
    </source>
</reference>
<dbReference type="AlphaFoldDB" id="J3NCY7"/>
<evidence type="ECO:0000313" key="1">
    <source>
        <dbReference type="EnsemblPlants" id="OB12G18450.1"/>
    </source>
</evidence>
<dbReference type="Gramene" id="OB12G18450.1">
    <property type="protein sequence ID" value="OB12G18450.1"/>
    <property type="gene ID" value="OB12G18450"/>
</dbReference>
<name>J3NCY7_ORYBR</name>
<dbReference type="EnsemblPlants" id="OB12G18450.1">
    <property type="protein sequence ID" value="OB12G18450.1"/>
    <property type="gene ID" value="OB12G18450"/>
</dbReference>